<evidence type="ECO:0000313" key="1">
    <source>
        <dbReference type="EMBL" id="KAG0151812.1"/>
    </source>
</evidence>
<comment type="caution">
    <text evidence="1">The sequence shown here is derived from an EMBL/GenBank/DDBJ whole genome shotgun (WGS) entry which is preliminary data.</text>
</comment>
<reference evidence="1" key="1">
    <citation type="submission" date="2013-11" db="EMBL/GenBank/DDBJ databases">
        <title>Genome sequence of the fusiform rust pathogen reveals effectors for host alternation and coevolution with pine.</title>
        <authorList>
            <consortium name="DOE Joint Genome Institute"/>
            <person name="Smith K."/>
            <person name="Pendleton A."/>
            <person name="Kubisiak T."/>
            <person name="Anderson C."/>
            <person name="Salamov A."/>
            <person name="Aerts A."/>
            <person name="Riley R."/>
            <person name="Clum A."/>
            <person name="Lindquist E."/>
            <person name="Ence D."/>
            <person name="Campbell M."/>
            <person name="Kronenberg Z."/>
            <person name="Feau N."/>
            <person name="Dhillon B."/>
            <person name="Hamelin R."/>
            <person name="Burleigh J."/>
            <person name="Smith J."/>
            <person name="Yandell M."/>
            <person name="Nelson C."/>
            <person name="Grigoriev I."/>
            <person name="Davis J."/>
        </authorList>
    </citation>
    <scope>NUCLEOTIDE SEQUENCE</scope>
    <source>
        <strain evidence="1">G11</strain>
    </source>
</reference>
<accession>A0A9P6NUE0</accession>
<dbReference type="Proteomes" id="UP000886653">
    <property type="component" value="Unassembled WGS sequence"/>
</dbReference>
<proteinExistence type="predicted"/>
<dbReference type="AlphaFoldDB" id="A0A9P6NUE0"/>
<gene>
    <name evidence="1" type="ORF">CROQUDRAFT_466609</name>
</gene>
<name>A0A9P6NUE0_9BASI</name>
<protein>
    <submittedName>
        <fullName evidence="1">Uncharacterized protein</fullName>
    </submittedName>
</protein>
<evidence type="ECO:0000313" key="2">
    <source>
        <dbReference type="Proteomes" id="UP000886653"/>
    </source>
</evidence>
<keyword evidence="2" id="KW-1185">Reference proteome</keyword>
<organism evidence="1 2">
    <name type="scientific">Cronartium quercuum f. sp. fusiforme G11</name>
    <dbReference type="NCBI Taxonomy" id="708437"/>
    <lineage>
        <taxon>Eukaryota</taxon>
        <taxon>Fungi</taxon>
        <taxon>Dikarya</taxon>
        <taxon>Basidiomycota</taxon>
        <taxon>Pucciniomycotina</taxon>
        <taxon>Pucciniomycetes</taxon>
        <taxon>Pucciniales</taxon>
        <taxon>Coleosporiaceae</taxon>
        <taxon>Cronartium</taxon>
    </lineage>
</organism>
<dbReference type="EMBL" id="MU167211">
    <property type="protein sequence ID" value="KAG0151812.1"/>
    <property type="molecule type" value="Genomic_DNA"/>
</dbReference>
<sequence length="117" mass="12993">MVPGDLEIVHWTAPQQVQMFITMLKGHVPTEPPMMVCLIRTLSSKAFVHHMLVLLSRNMCAIEDTRLKVLVAHLGSVETDHGRPSLEERVQAETWWQLVGVGDLGADCSTFSCGVLL</sequence>